<protein>
    <submittedName>
        <fullName evidence="3">Uncharacterized protein</fullName>
    </submittedName>
</protein>
<dbReference type="Proteomes" id="UP000662637">
    <property type="component" value="Unassembled WGS sequence"/>
</dbReference>
<evidence type="ECO:0000313" key="2">
    <source>
        <dbReference type="EMBL" id="KAF7483207.1"/>
    </source>
</evidence>
<gene>
    <name evidence="2" type="ORF">GHT09_005289</name>
    <name evidence="3" type="ORF">MONAX_5E025935</name>
</gene>
<dbReference type="AlphaFoldDB" id="A0A5E4CV79"/>
<accession>A0A5E4CV79</accession>
<evidence type="ECO:0000313" key="3">
    <source>
        <dbReference type="EMBL" id="VTJ85726.1"/>
    </source>
</evidence>
<feature type="coiled-coil region" evidence="1">
    <location>
        <begin position="52"/>
        <end position="105"/>
    </location>
</feature>
<name>A0A5E4CV79_MARMO</name>
<organism evidence="3 4">
    <name type="scientific">Marmota monax</name>
    <name type="common">Woodchuck</name>
    <dbReference type="NCBI Taxonomy" id="9995"/>
    <lineage>
        <taxon>Eukaryota</taxon>
        <taxon>Metazoa</taxon>
        <taxon>Chordata</taxon>
        <taxon>Craniata</taxon>
        <taxon>Vertebrata</taxon>
        <taxon>Euteleostomi</taxon>
        <taxon>Mammalia</taxon>
        <taxon>Eutheria</taxon>
        <taxon>Euarchontoglires</taxon>
        <taxon>Glires</taxon>
        <taxon>Rodentia</taxon>
        <taxon>Sciuromorpha</taxon>
        <taxon>Sciuridae</taxon>
        <taxon>Xerinae</taxon>
        <taxon>Marmotini</taxon>
        <taxon>Marmota</taxon>
    </lineage>
</organism>
<dbReference type="EMBL" id="CABDUW010002167">
    <property type="protein sequence ID" value="VTJ85726.1"/>
    <property type="molecule type" value="Genomic_DNA"/>
</dbReference>
<dbReference type="EMBL" id="WJEC01000414">
    <property type="protein sequence ID" value="KAF7483207.1"/>
    <property type="molecule type" value="Genomic_DNA"/>
</dbReference>
<sequence length="311" mass="35707">MSPVSYIQDVAYLQQQLQTFTMEREQVLAILNEKVKENSRLKSEHHKMKDLVAVKEAALIQLQEENRKLSTQFLSRDQDMFRETLQNLSCIIREKDIELDALSQKCQTLLEILQTFGTGNEMGGVNSHQFEELLEECNQLKQQVKKMVEWKEQLMTTVQNMHHESAKHQDELLQFEAQVLVDTENSFKLEADYTGLIQSYELNETKLGQVQQCLGQLCNTKDLPVGKLDSISPQLLSASSLTSQSAEVEELRKSQEKDVTTETLQENNHRLSDSIAALSKIEQKEHEQTDSEIKQRKAKQGILQNLLNKTS</sequence>
<proteinExistence type="predicted"/>
<evidence type="ECO:0000313" key="4">
    <source>
        <dbReference type="Proteomes" id="UP000335636"/>
    </source>
</evidence>
<keyword evidence="1" id="KW-0175">Coiled coil</keyword>
<dbReference type="Proteomes" id="UP000335636">
    <property type="component" value="Unassembled WGS sequence"/>
</dbReference>
<reference evidence="3 4" key="1">
    <citation type="submission" date="2019-04" db="EMBL/GenBank/DDBJ databases">
        <authorList>
            <person name="Alioto T."/>
            <person name="Alioto T."/>
        </authorList>
    </citation>
    <scope>NUCLEOTIDE SEQUENCE [LARGE SCALE GENOMIC DNA]</scope>
</reference>
<evidence type="ECO:0000256" key="1">
    <source>
        <dbReference type="SAM" id="Coils"/>
    </source>
</evidence>
<keyword evidence="4" id="KW-1185">Reference proteome</keyword>
<reference evidence="2" key="2">
    <citation type="submission" date="2020-08" db="EMBL/GenBank/DDBJ databases">
        <authorList>
            <person name="Shumante A."/>
            <person name="Zimin A.V."/>
            <person name="Puiu D."/>
            <person name="Salzberg S.L."/>
        </authorList>
    </citation>
    <scope>NUCLEOTIDE SEQUENCE</scope>
    <source>
        <strain evidence="2">WC2-LM</strain>
        <tissue evidence="2">Liver</tissue>
    </source>
</reference>